<keyword evidence="1" id="KW-0235">DNA replication</keyword>
<evidence type="ECO:0000313" key="4">
    <source>
        <dbReference type="Proteomes" id="UP000621540"/>
    </source>
</evidence>
<dbReference type="InterPro" id="IPR036869">
    <property type="entry name" value="J_dom_sf"/>
</dbReference>
<feature type="coiled-coil region" evidence="2">
    <location>
        <begin position="22"/>
        <end position="102"/>
    </location>
</feature>
<comment type="caution">
    <text evidence="3">The sequence shown here is derived from an EMBL/GenBank/DDBJ whole genome shotgun (WGS) entry which is preliminary data.</text>
</comment>
<evidence type="ECO:0000313" key="3">
    <source>
        <dbReference type="EMBL" id="MBC5752462.1"/>
    </source>
</evidence>
<name>A0ABR7I6A6_9FIRM</name>
<evidence type="ECO:0000256" key="2">
    <source>
        <dbReference type="SAM" id="Coils"/>
    </source>
</evidence>
<keyword evidence="2" id="KW-0175">Coiled coil</keyword>
<evidence type="ECO:0000256" key="1">
    <source>
        <dbReference type="ARBA" id="ARBA00022705"/>
    </source>
</evidence>
<dbReference type="Gene3D" id="1.10.287.110">
    <property type="entry name" value="DnaJ domain"/>
    <property type="match status" value="1"/>
</dbReference>
<dbReference type="RefSeq" id="WP_186981324.1">
    <property type="nucleotide sequence ID" value="NZ_JACOQH010000001.1"/>
</dbReference>
<reference evidence="3 4" key="1">
    <citation type="submission" date="2020-08" db="EMBL/GenBank/DDBJ databases">
        <title>Genome public.</title>
        <authorList>
            <person name="Liu C."/>
            <person name="Sun Q."/>
        </authorList>
    </citation>
    <scope>NUCLEOTIDE SEQUENCE [LARGE SCALE GENOMIC DNA]</scope>
    <source>
        <strain evidence="3 4">BX0805</strain>
    </source>
</reference>
<dbReference type="SUPFAM" id="SSF46565">
    <property type="entry name" value="Chaperone J-domain"/>
    <property type="match status" value="1"/>
</dbReference>
<sequence>MEQSKTTRKKTEEGTERSILSIEEAEVLRHSLERKERELKRGQRQLELDRKRLQRESESERARLARENQLFAMKWSLLEEEVKRLADEKQQVEKQKIFYEQINEFERRSSSSGATIRGEMFFAGVTSELALKKRYKDLIKIYHPDNISGDTNTIQEINREYDELKDRLEG</sequence>
<proteinExistence type="predicted"/>
<protein>
    <submittedName>
        <fullName evidence="3">Molecular chaperone DnaJ</fullName>
    </submittedName>
</protein>
<keyword evidence="4" id="KW-1185">Reference proteome</keyword>
<dbReference type="Proteomes" id="UP000621540">
    <property type="component" value="Unassembled WGS sequence"/>
</dbReference>
<organism evidence="3 4">
    <name type="scientific">Roseburia yibonii</name>
    <dbReference type="NCBI Taxonomy" id="2763063"/>
    <lineage>
        <taxon>Bacteria</taxon>
        <taxon>Bacillati</taxon>
        <taxon>Bacillota</taxon>
        <taxon>Clostridia</taxon>
        <taxon>Lachnospirales</taxon>
        <taxon>Lachnospiraceae</taxon>
        <taxon>Roseburia</taxon>
    </lineage>
</organism>
<dbReference type="EMBL" id="JACOQH010000001">
    <property type="protein sequence ID" value="MBC5752462.1"/>
    <property type="molecule type" value="Genomic_DNA"/>
</dbReference>
<gene>
    <name evidence="3" type="ORF">H8Z76_00225</name>
</gene>
<accession>A0ABR7I6A6</accession>